<keyword evidence="6" id="KW-0378">Hydrolase</keyword>
<evidence type="ECO:0000256" key="10">
    <source>
        <dbReference type="ARBA" id="ARBA00061344"/>
    </source>
</evidence>
<dbReference type="PANTHER" id="PTHR42855">
    <property type="entry name" value="ABC TRANSPORTER ATP-BINDING SUBUNIT"/>
    <property type="match status" value="1"/>
</dbReference>
<evidence type="ECO:0000256" key="7">
    <source>
        <dbReference type="ARBA" id="ARBA00022840"/>
    </source>
</evidence>
<keyword evidence="2" id="KW-0963">Cytoplasm</keyword>
<feature type="region of interest" description="Disordered" evidence="11">
    <location>
        <begin position="542"/>
        <end position="586"/>
    </location>
</feature>
<evidence type="ECO:0000256" key="11">
    <source>
        <dbReference type="SAM" id="MobiDB-lite"/>
    </source>
</evidence>
<comment type="similarity">
    <text evidence="10">Belongs to the ABC transporter superfamily. ABCF family. EF3 (TC 3.A.1.121) subfamily.</text>
</comment>
<dbReference type="CDD" id="cd03221">
    <property type="entry name" value="ABCF_EF-3"/>
    <property type="match status" value="2"/>
</dbReference>
<dbReference type="SMART" id="SM00382">
    <property type="entry name" value="AAA"/>
    <property type="match status" value="2"/>
</dbReference>
<keyword evidence="3" id="KW-0677">Repeat</keyword>
<dbReference type="Proteomes" id="UP001174909">
    <property type="component" value="Unassembled WGS sequence"/>
</dbReference>
<evidence type="ECO:0000313" key="13">
    <source>
        <dbReference type="EMBL" id="CAI8031274.1"/>
    </source>
</evidence>
<evidence type="ECO:0000256" key="8">
    <source>
        <dbReference type="ARBA" id="ARBA00023125"/>
    </source>
</evidence>
<feature type="domain" description="ABC transporter" evidence="12">
    <location>
        <begin position="323"/>
        <end position="542"/>
    </location>
</feature>
<keyword evidence="14" id="KW-1185">Reference proteome</keyword>
<gene>
    <name evidence="13" type="ORF">GBAR_LOCUS17760</name>
</gene>
<dbReference type="Gene3D" id="3.40.50.300">
    <property type="entry name" value="P-loop containing nucleotide triphosphate hydrolases"/>
    <property type="match status" value="2"/>
</dbReference>
<keyword evidence="5" id="KW-0227">DNA damage</keyword>
<dbReference type="GO" id="GO:0016887">
    <property type="term" value="F:ATP hydrolysis activity"/>
    <property type="evidence" value="ECO:0007669"/>
    <property type="project" value="InterPro"/>
</dbReference>
<feature type="compositionally biased region" description="Basic residues" evidence="11">
    <location>
        <begin position="564"/>
        <end position="576"/>
    </location>
</feature>
<dbReference type="GO" id="GO:0003677">
    <property type="term" value="F:DNA binding"/>
    <property type="evidence" value="ECO:0007669"/>
    <property type="project" value="UniProtKB-KW"/>
</dbReference>
<keyword evidence="8" id="KW-0238">DNA-binding</keyword>
<dbReference type="InterPro" id="IPR043686">
    <property type="entry name" value="Uup"/>
</dbReference>
<keyword evidence="9" id="KW-0234">DNA repair</keyword>
<protein>
    <submittedName>
        <fullName evidence="13">ATP-binding protein Uup</fullName>
    </submittedName>
</protein>
<dbReference type="InterPro" id="IPR017871">
    <property type="entry name" value="ABC_transporter-like_CS"/>
</dbReference>
<comment type="caution">
    <text evidence="13">The sequence shown here is derived from an EMBL/GenBank/DDBJ whole genome shotgun (WGS) entry which is preliminary data.</text>
</comment>
<dbReference type="HAMAP" id="MF_00848">
    <property type="entry name" value="Uup"/>
    <property type="match status" value="1"/>
</dbReference>
<evidence type="ECO:0000256" key="3">
    <source>
        <dbReference type="ARBA" id="ARBA00022737"/>
    </source>
</evidence>
<dbReference type="PROSITE" id="PS50893">
    <property type="entry name" value="ABC_TRANSPORTER_2"/>
    <property type="match status" value="2"/>
</dbReference>
<evidence type="ECO:0000256" key="4">
    <source>
        <dbReference type="ARBA" id="ARBA00022741"/>
    </source>
</evidence>
<sequence length="586" mass="64126">MAVFALEQVSLAFDRVPLLDEAALQVESGERLALVGRNGSGKSTLLKLLAGDLLPDAGTVHRAHALRLALVPQEPVLDPDHTVEQALTNALGAVGEVVADYHHATAQLTVAQGAEATALMTRLHTLQTELERQDGWRLHTQVETVLSRLQLDPTARVGALSSGWQRRVALAQALVGDPELLLLDEPTNHLDIGSIEWLESYLLSFPGTLVFVTHDRVFLDRLATGIVELDRGRLRRFHANWTAYREHKNALLAVEDTEAAQFDKRLAEEEVWIRQGVRARRTRNEGRVRRLMAMREGRSARREVAGQVSFTLSSGARSGQMVVDAEGISKTFDDYGVLRDFSARIMRGDRIGLVGPNGIGKSTLIKILMGELLPDAGRLRFGTKLSKVYFDQRRAQLDPEATLWETLCPHGGDQVMVAGKPHHVVSYLADFLFPRQSIRAPVKTLSGGERNRLLLARLFTQPANLLVLDEPTNDLDTETLELLEGLLAEYDGTLLLASHDRAFLDGVVTSIYAFEGKGRVREYVGGYSDWQQGFASAAHGQTASGGGLNQAASTTSAGLQGATRARRAAGIHRNPGKRADDPARPA</sequence>
<dbReference type="PANTHER" id="PTHR42855:SF1">
    <property type="entry name" value="ABC TRANSPORTER DOMAIN-CONTAINING PROTEIN"/>
    <property type="match status" value="1"/>
</dbReference>
<feature type="compositionally biased region" description="Basic and acidic residues" evidence="11">
    <location>
        <begin position="577"/>
        <end position="586"/>
    </location>
</feature>
<proteinExistence type="inferred from homology"/>
<dbReference type="FunFam" id="3.40.50.300:FF:000011">
    <property type="entry name" value="Putative ABC transporter ATP-binding component"/>
    <property type="match status" value="1"/>
</dbReference>
<dbReference type="GO" id="GO:0006281">
    <property type="term" value="P:DNA repair"/>
    <property type="evidence" value="ECO:0007669"/>
    <property type="project" value="UniProtKB-KW"/>
</dbReference>
<dbReference type="PROSITE" id="PS00211">
    <property type="entry name" value="ABC_TRANSPORTER_1"/>
    <property type="match status" value="2"/>
</dbReference>
<dbReference type="InterPro" id="IPR003439">
    <property type="entry name" value="ABC_transporter-like_ATP-bd"/>
</dbReference>
<reference evidence="13" key="1">
    <citation type="submission" date="2023-03" db="EMBL/GenBank/DDBJ databases">
        <authorList>
            <person name="Steffen K."/>
            <person name="Cardenas P."/>
        </authorList>
    </citation>
    <scope>NUCLEOTIDE SEQUENCE</scope>
</reference>
<evidence type="ECO:0000256" key="2">
    <source>
        <dbReference type="ARBA" id="ARBA00022490"/>
    </source>
</evidence>
<keyword evidence="7 13" id="KW-0067">ATP-binding</keyword>
<evidence type="ECO:0000313" key="14">
    <source>
        <dbReference type="Proteomes" id="UP001174909"/>
    </source>
</evidence>
<evidence type="ECO:0000256" key="1">
    <source>
        <dbReference type="ARBA" id="ARBA00011054"/>
    </source>
</evidence>
<accession>A0AA35SKI7</accession>
<feature type="domain" description="ABC transporter" evidence="12">
    <location>
        <begin position="4"/>
        <end position="256"/>
    </location>
</feature>
<dbReference type="InterPro" id="IPR003593">
    <property type="entry name" value="AAA+_ATPase"/>
</dbReference>
<organism evidence="13 14">
    <name type="scientific">Geodia barretti</name>
    <name type="common">Barrett's horny sponge</name>
    <dbReference type="NCBI Taxonomy" id="519541"/>
    <lineage>
        <taxon>Eukaryota</taxon>
        <taxon>Metazoa</taxon>
        <taxon>Porifera</taxon>
        <taxon>Demospongiae</taxon>
        <taxon>Heteroscleromorpha</taxon>
        <taxon>Tetractinellida</taxon>
        <taxon>Astrophorina</taxon>
        <taxon>Geodiidae</taxon>
        <taxon>Geodia</taxon>
    </lineage>
</organism>
<dbReference type="Pfam" id="PF12848">
    <property type="entry name" value="ABC_tran_Xtn"/>
    <property type="match status" value="1"/>
</dbReference>
<keyword evidence="4" id="KW-0547">Nucleotide-binding</keyword>
<dbReference type="SUPFAM" id="SSF52540">
    <property type="entry name" value="P-loop containing nucleoside triphosphate hydrolases"/>
    <property type="match status" value="2"/>
</dbReference>
<evidence type="ECO:0000256" key="5">
    <source>
        <dbReference type="ARBA" id="ARBA00022763"/>
    </source>
</evidence>
<dbReference type="Pfam" id="PF00005">
    <property type="entry name" value="ABC_tran"/>
    <property type="match status" value="2"/>
</dbReference>
<dbReference type="FunFam" id="3.40.50.300:FF:000309">
    <property type="entry name" value="ABC transporter ATP-binding protein"/>
    <property type="match status" value="1"/>
</dbReference>
<evidence type="ECO:0000256" key="6">
    <source>
        <dbReference type="ARBA" id="ARBA00022801"/>
    </source>
</evidence>
<evidence type="ECO:0000256" key="9">
    <source>
        <dbReference type="ARBA" id="ARBA00023204"/>
    </source>
</evidence>
<dbReference type="InterPro" id="IPR051309">
    <property type="entry name" value="ABCF_ATPase"/>
</dbReference>
<evidence type="ECO:0000259" key="12">
    <source>
        <dbReference type="PROSITE" id="PS50893"/>
    </source>
</evidence>
<dbReference type="GO" id="GO:0005524">
    <property type="term" value="F:ATP binding"/>
    <property type="evidence" value="ECO:0007669"/>
    <property type="project" value="UniProtKB-KW"/>
</dbReference>
<dbReference type="AlphaFoldDB" id="A0AA35SKI7"/>
<dbReference type="InterPro" id="IPR032781">
    <property type="entry name" value="ABC_tran_Xtn"/>
</dbReference>
<comment type="similarity">
    <text evidence="1">Belongs to the ABC transporter superfamily. ABCF family. EF3 subfamily.</text>
</comment>
<dbReference type="EMBL" id="CASHTH010002528">
    <property type="protein sequence ID" value="CAI8031274.1"/>
    <property type="molecule type" value="Genomic_DNA"/>
</dbReference>
<dbReference type="InterPro" id="IPR027417">
    <property type="entry name" value="P-loop_NTPase"/>
</dbReference>
<name>A0AA35SKI7_GEOBA</name>